<comment type="catalytic activity">
    <reaction evidence="7 8">
        <text>cytidine(34) in tRNA(Ile2) + L-lysine + ATP = lysidine(34) in tRNA(Ile2) + AMP + diphosphate + H(+)</text>
        <dbReference type="Rhea" id="RHEA:43744"/>
        <dbReference type="Rhea" id="RHEA-COMP:10625"/>
        <dbReference type="Rhea" id="RHEA-COMP:10670"/>
        <dbReference type="ChEBI" id="CHEBI:15378"/>
        <dbReference type="ChEBI" id="CHEBI:30616"/>
        <dbReference type="ChEBI" id="CHEBI:32551"/>
        <dbReference type="ChEBI" id="CHEBI:33019"/>
        <dbReference type="ChEBI" id="CHEBI:82748"/>
        <dbReference type="ChEBI" id="CHEBI:83665"/>
        <dbReference type="ChEBI" id="CHEBI:456215"/>
        <dbReference type="EC" id="6.3.4.19"/>
    </reaction>
</comment>
<dbReference type="SUPFAM" id="SSF56037">
    <property type="entry name" value="PheT/TilS domain"/>
    <property type="match status" value="1"/>
</dbReference>
<dbReference type="GO" id="GO:0005524">
    <property type="term" value="F:ATP binding"/>
    <property type="evidence" value="ECO:0007669"/>
    <property type="project" value="UniProtKB-UniRule"/>
</dbReference>
<dbReference type="Pfam" id="PF11734">
    <property type="entry name" value="TilS_C"/>
    <property type="match status" value="1"/>
</dbReference>
<dbReference type="AlphaFoldDB" id="A0A415PEH1"/>
<keyword evidence="2 8" id="KW-0963">Cytoplasm</keyword>
<protein>
    <recommendedName>
        <fullName evidence="8">tRNA(Ile)-lysidine synthase</fullName>
        <ecNumber evidence="8">6.3.4.19</ecNumber>
    </recommendedName>
    <alternativeName>
        <fullName evidence="8">tRNA(Ile)-2-lysyl-cytidine synthase</fullName>
    </alternativeName>
    <alternativeName>
        <fullName evidence="8">tRNA(Ile)-lysidine synthetase</fullName>
    </alternativeName>
</protein>
<accession>A0A415PEH1</accession>
<dbReference type="InterPro" id="IPR011063">
    <property type="entry name" value="TilS/TtcA_N"/>
</dbReference>
<dbReference type="EC" id="6.3.4.19" evidence="8"/>
<gene>
    <name evidence="8 10" type="primary">tilS</name>
    <name evidence="10" type="ORF">DWZ83_05830</name>
</gene>
<evidence type="ECO:0000256" key="5">
    <source>
        <dbReference type="ARBA" id="ARBA00022741"/>
    </source>
</evidence>
<feature type="binding site" evidence="8">
    <location>
        <begin position="15"/>
        <end position="20"/>
    </location>
    <ligand>
        <name>ATP</name>
        <dbReference type="ChEBI" id="CHEBI:30616"/>
    </ligand>
</feature>
<comment type="domain">
    <text evidence="8">The N-terminal region contains the highly conserved SGGXDS motif, predicted to be a P-loop motif involved in ATP binding.</text>
</comment>
<comment type="function">
    <text evidence="8">Ligates lysine onto the cytidine present at position 34 of the AUA codon-specific tRNA(Ile) that contains the anticodon CAU, in an ATP-dependent manner. Cytidine is converted to lysidine, thus changing the amino acid specificity of the tRNA from methionine to isoleucine.</text>
</comment>
<dbReference type="OrthoDB" id="9807403at2"/>
<dbReference type="InterPro" id="IPR012796">
    <property type="entry name" value="Lysidine-tRNA-synth_C"/>
</dbReference>
<evidence type="ECO:0000259" key="9">
    <source>
        <dbReference type="SMART" id="SM00977"/>
    </source>
</evidence>
<evidence type="ECO:0000256" key="2">
    <source>
        <dbReference type="ARBA" id="ARBA00022490"/>
    </source>
</evidence>
<dbReference type="GO" id="GO:0006400">
    <property type="term" value="P:tRNA modification"/>
    <property type="evidence" value="ECO:0007669"/>
    <property type="project" value="UniProtKB-UniRule"/>
</dbReference>
<dbReference type="HAMAP" id="MF_01161">
    <property type="entry name" value="tRNA_Ile_lys_synt"/>
    <property type="match status" value="1"/>
</dbReference>
<proteinExistence type="inferred from homology"/>
<evidence type="ECO:0000313" key="11">
    <source>
        <dbReference type="Proteomes" id="UP000284868"/>
    </source>
</evidence>
<evidence type="ECO:0000256" key="3">
    <source>
        <dbReference type="ARBA" id="ARBA00022598"/>
    </source>
</evidence>
<dbReference type="SUPFAM" id="SSF52402">
    <property type="entry name" value="Adenine nucleotide alpha hydrolases-like"/>
    <property type="match status" value="1"/>
</dbReference>
<keyword evidence="11" id="KW-1185">Reference proteome</keyword>
<sequence length="404" mass="46847">METLDLHKVYIIGVSGGPDSMALLDMCRRHGVSMVVAHVNYQKRESAARDMQIVQDYCKQYGIACEVYMQNKQCTYNFQAFARDVRYAFYRSLCEIYHAQGVLLAHQMDDHIETYLMQKETKRLGSYYGIRKKGIVLGVKVYRPLLTKSKKQLEEYCAQHGVEYGIDESNLSDDYARNRMRHHVVDKMTTKEKQALCDTIEQENKAWQALCLKCQSFLSTWNGSIASLQDLEEEMLMQVLAQFIFEQCAMHVSRKELVTLKELICHHANQWTRDIGSSYLIYSEYGKLCCDVKEDVSYSYTLQTLEELHTPYFHIGKEGKGSEALTLYEADFPITIRSYRQGDRIAMRFGSKRVSRWFIDRKIPQAVRRRYPIVENAQGKVILVPNLGCDIAHFSNNPTCFVVK</sequence>
<evidence type="ECO:0000256" key="1">
    <source>
        <dbReference type="ARBA" id="ARBA00004496"/>
    </source>
</evidence>
<reference evidence="10 11" key="1">
    <citation type="submission" date="2018-08" db="EMBL/GenBank/DDBJ databases">
        <title>A genome reference for cultivated species of the human gut microbiota.</title>
        <authorList>
            <person name="Zou Y."/>
            <person name="Xue W."/>
            <person name="Luo G."/>
        </authorList>
    </citation>
    <scope>NUCLEOTIDE SEQUENCE [LARGE SCALE GENOMIC DNA]</scope>
    <source>
        <strain evidence="10 11">AF35-6BH</strain>
    </source>
</reference>
<feature type="domain" description="Lysidine-tRNA(Ile) synthetase C-terminal" evidence="9">
    <location>
        <begin position="334"/>
        <end position="403"/>
    </location>
</feature>
<evidence type="ECO:0000256" key="4">
    <source>
        <dbReference type="ARBA" id="ARBA00022694"/>
    </source>
</evidence>
<dbReference type="Proteomes" id="UP000284868">
    <property type="component" value="Unassembled WGS sequence"/>
</dbReference>
<evidence type="ECO:0000256" key="8">
    <source>
        <dbReference type="HAMAP-Rule" id="MF_01161"/>
    </source>
</evidence>
<comment type="subcellular location">
    <subcellularLocation>
        <location evidence="1 8">Cytoplasm</location>
    </subcellularLocation>
</comment>
<dbReference type="InterPro" id="IPR012795">
    <property type="entry name" value="tRNA_Ile_lys_synt_N"/>
</dbReference>
<dbReference type="Gene3D" id="3.40.50.620">
    <property type="entry name" value="HUPs"/>
    <property type="match status" value="1"/>
</dbReference>
<evidence type="ECO:0000313" key="10">
    <source>
        <dbReference type="EMBL" id="RHM11117.1"/>
    </source>
</evidence>
<keyword evidence="6 8" id="KW-0067">ATP-binding</keyword>
<dbReference type="InterPro" id="IPR012094">
    <property type="entry name" value="tRNA_Ile_lys_synt"/>
</dbReference>
<dbReference type="SMART" id="SM00977">
    <property type="entry name" value="TilS_C"/>
    <property type="match status" value="1"/>
</dbReference>
<dbReference type="CDD" id="cd01992">
    <property type="entry name" value="TilS_N"/>
    <property type="match status" value="1"/>
</dbReference>
<evidence type="ECO:0000256" key="7">
    <source>
        <dbReference type="ARBA" id="ARBA00048539"/>
    </source>
</evidence>
<name>A0A415PEH1_9FIRM</name>
<comment type="similarity">
    <text evidence="8">Belongs to the tRNA(Ile)-lysidine synthase family.</text>
</comment>
<keyword evidence="3 8" id="KW-0436">Ligase</keyword>
<keyword evidence="4 8" id="KW-0819">tRNA processing</keyword>
<dbReference type="NCBIfam" id="TIGR02433">
    <property type="entry name" value="lysidine_TilS_C"/>
    <property type="match status" value="1"/>
</dbReference>
<evidence type="ECO:0000256" key="6">
    <source>
        <dbReference type="ARBA" id="ARBA00022840"/>
    </source>
</evidence>
<dbReference type="PANTHER" id="PTHR43033">
    <property type="entry name" value="TRNA(ILE)-LYSIDINE SYNTHASE-RELATED"/>
    <property type="match status" value="1"/>
</dbReference>
<keyword evidence="5 8" id="KW-0547">Nucleotide-binding</keyword>
<comment type="caution">
    <text evidence="10">The sequence shown here is derived from an EMBL/GenBank/DDBJ whole genome shotgun (WGS) entry which is preliminary data.</text>
</comment>
<dbReference type="PANTHER" id="PTHR43033:SF1">
    <property type="entry name" value="TRNA(ILE)-LYSIDINE SYNTHASE-RELATED"/>
    <property type="match status" value="1"/>
</dbReference>
<organism evidence="10 11">
    <name type="scientific">Amedibacillus dolichus</name>
    <dbReference type="NCBI Taxonomy" id="31971"/>
    <lineage>
        <taxon>Bacteria</taxon>
        <taxon>Bacillati</taxon>
        <taxon>Bacillota</taxon>
        <taxon>Erysipelotrichia</taxon>
        <taxon>Erysipelotrichales</taxon>
        <taxon>Erysipelotrichaceae</taxon>
        <taxon>Amedibacillus</taxon>
    </lineage>
</organism>
<dbReference type="NCBIfam" id="TIGR02432">
    <property type="entry name" value="lysidine_TilS_N"/>
    <property type="match status" value="1"/>
</dbReference>
<dbReference type="GO" id="GO:0005737">
    <property type="term" value="C:cytoplasm"/>
    <property type="evidence" value="ECO:0007669"/>
    <property type="project" value="UniProtKB-SubCell"/>
</dbReference>
<dbReference type="GO" id="GO:0032267">
    <property type="term" value="F:tRNA(Ile)-lysidine synthase activity"/>
    <property type="evidence" value="ECO:0007669"/>
    <property type="project" value="UniProtKB-EC"/>
</dbReference>
<dbReference type="EMBL" id="QRPK01000023">
    <property type="protein sequence ID" value="RHM11117.1"/>
    <property type="molecule type" value="Genomic_DNA"/>
</dbReference>
<dbReference type="InterPro" id="IPR014729">
    <property type="entry name" value="Rossmann-like_a/b/a_fold"/>
</dbReference>
<dbReference type="Pfam" id="PF01171">
    <property type="entry name" value="ATP_bind_3"/>
    <property type="match status" value="1"/>
</dbReference>